<accession>A0A7G9WI39</accession>
<reference evidence="2 3" key="1">
    <citation type="submission" date="2020-08" db="EMBL/GenBank/DDBJ databases">
        <authorList>
            <person name="Ren C."/>
            <person name="Gu Y."/>
            <person name="Xu Y."/>
        </authorList>
    </citation>
    <scope>NUCLEOTIDE SEQUENCE [LARGE SCALE GENOMIC DNA]</scope>
    <source>
        <strain evidence="2 3">LBM18003</strain>
    </source>
</reference>
<evidence type="ECO:0000313" key="2">
    <source>
        <dbReference type="EMBL" id="QNO18351.1"/>
    </source>
</evidence>
<feature type="transmembrane region" description="Helical" evidence="1">
    <location>
        <begin position="48"/>
        <end position="69"/>
    </location>
</feature>
<dbReference type="RefSeq" id="WP_212507414.1">
    <property type="nucleotide sequence ID" value="NZ_CP060696.1"/>
</dbReference>
<keyword evidence="1" id="KW-0472">Membrane</keyword>
<evidence type="ECO:0000256" key="1">
    <source>
        <dbReference type="SAM" id="Phobius"/>
    </source>
</evidence>
<dbReference type="AlphaFoldDB" id="A0A7G9WI39"/>
<keyword evidence="3" id="KW-1185">Reference proteome</keyword>
<evidence type="ECO:0000313" key="3">
    <source>
        <dbReference type="Proteomes" id="UP000516046"/>
    </source>
</evidence>
<keyword evidence="1" id="KW-1133">Transmembrane helix</keyword>
<proteinExistence type="predicted"/>
<organism evidence="2 3">
    <name type="scientific">Caproicibacterium amylolyticum</name>
    <dbReference type="NCBI Taxonomy" id="2766537"/>
    <lineage>
        <taxon>Bacteria</taxon>
        <taxon>Bacillati</taxon>
        <taxon>Bacillota</taxon>
        <taxon>Clostridia</taxon>
        <taxon>Eubacteriales</taxon>
        <taxon>Oscillospiraceae</taxon>
        <taxon>Caproicibacterium</taxon>
    </lineage>
</organism>
<dbReference type="KEGG" id="caml:H6X83_01410"/>
<protein>
    <submittedName>
        <fullName evidence="2">Anti-sigma factor</fullName>
    </submittedName>
</protein>
<dbReference type="EMBL" id="CP060696">
    <property type="protein sequence ID" value="QNO18351.1"/>
    <property type="molecule type" value="Genomic_DNA"/>
</dbReference>
<name>A0A7G9WI39_9FIRM</name>
<gene>
    <name evidence="2" type="ORF">H6X83_01410</name>
</gene>
<dbReference type="Proteomes" id="UP000516046">
    <property type="component" value="Chromosome"/>
</dbReference>
<keyword evidence="1" id="KW-0812">Transmembrane</keyword>
<sequence>MKNADLNEYGNLMHQVYAPQQLKQRVLAAADCERAARTTAAPVRWKKAALRASAVCCAFALVVGGIAIVGSRHSVVSPAGNSAVNGAAAAKPQNSFDLAVYAAGAANSQRKTVALDVKEFGQGYTFSTGGVDGLDEDKNHLTSDVNFKLHLTCSGSNVKSMEYSLDTAKLNKNEKAYFSKYNGEYLDEKSRKSFVIDYAEQTKQFKDKKYSIFLSAPMTYEEYKIEVNEADKDYQALKANEYLMNELVYRDSQVLRNTRLVLKATFKDGSTQTKKYQIAPVKNYLSIMNQYTDYSLAASREPEGSKKDEMVDKAEKYFDAQTLFTITQVDN</sequence>